<proteinExistence type="predicted"/>
<evidence type="ECO:0000313" key="4">
    <source>
        <dbReference type="Proteomes" id="UP000719412"/>
    </source>
</evidence>
<reference evidence="3" key="2">
    <citation type="submission" date="2021-08" db="EMBL/GenBank/DDBJ databases">
        <authorList>
            <person name="Eriksson T."/>
        </authorList>
    </citation>
    <scope>NUCLEOTIDE SEQUENCE</scope>
    <source>
        <strain evidence="3">Stoneville</strain>
        <tissue evidence="3">Whole head</tissue>
    </source>
</reference>
<dbReference type="Proteomes" id="UP000719412">
    <property type="component" value="Unassembled WGS sequence"/>
</dbReference>
<organism evidence="3 4">
    <name type="scientific">Tenebrio molitor</name>
    <name type="common">Yellow mealworm beetle</name>
    <dbReference type="NCBI Taxonomy" id="7067"/>
    <lineage>
        <taxon>Eukaryota</taxon>
        <taxon>Metazoa</taxon>
        <taxon>Ecdysozoa</taxon>
        <taxon>Arthropoda</taxon>
        <taxon>Hexapoda</taxon>
        <taxon>Insecta</taxon>
        <taxon>Pterygota</taxon>
        <taxon>Neoptera</taxon>
        <taxon>Endopterygota</taxon>
        <taxon>Coleoptera</taxon>
        <taxon>Polyphaga</taxon>
        <taxon>Cucujiformia</taxon>
        <taxon>Tenebrionidae</taxon>
        <taxon>Tenebrio</taxon>
    </lineage>
</organism>
<feature type="signal peptide" evidence="2">
    <location>
        <begin position="1"/>
        <end position="26"/>
    </location>
</feature>
<dbReference type="AlphaFoldDB" id="A0A8J6L4U2"/>
<gene>
    <name evidence="3" type="ORF">GEV33_011584</name>
</gene>
<dbReference type="EMBL" id="JABDTM020026969">
    <property type="protein sequence ID" value="KAH0811209.1"/>
    <property type="molecule type" value="Genomic_DNA"/>
</dbReference>
<accession>A0A8J6L4U2</accession>
<feature type="region of interest" description="Disordered" evidence="1">
    <location>
        <begin position="22"/>
        <end position="42"/>
    </location>
</feature>
<evidence type="ECO:0000313" key="3">
    <source>
        <dbReference type="EMBL" id="KAH0811209.1"/>
    </source>
</evidence>
<keyword evidence="4" id="KW-1185">Reference proteome</keyword>
<keyword evidence="2" id="KW-0732">Signal</keyword>
<comment type="caution">
    <text evidence="3">The sequence shown here is derived from an EMBL/GenBank/DDBJ whole genome shotgun (WGS) entry which is preliminary data.</text>
</comment>
<name>A0A8J6L4U2_TENMO</name>
<reference evidence="3" key="1">
    <citation type="journal article" date="2020" name="J Insects Food Feed">
        <title>The yellow mealworm (Tenebrio molitor) genome: a resource for the emerging insects as food and feed industry.</title>
        <authorList>
            <person name="Eriksson T."/>
            <person name="Andere A."/>
            <person name="Kelstrup H."/>
            <person name="Emery V."/>
            <person name="Picard C."/>
        </authorList>
    </citation>
    <scope>NUCLEOTIDE SEQUENCE</scope>
    <source>
        <strain evidence="3">Stoneville</strain>
        <tissue evidence="3">Whole head</tissue>
    </source>
</reference>
<sequence>MDRDSFSSRCLVSIVMLLQTVPGDSGAKPSDESKTLHPESDGTATHILDYAPAPGWTVHVTKEGRLYYCNNVGGDTICIKALLSSDRNCIVVFAHPQRDRQGPTPRKRTKMRKRPHLFLGSGPGNWEGLRNLEINLTDVQCGCEIVYNEGDIGKYDAGDFATSLLKLMLITCLDLSFSKELRNSLADLRRLSADRPRPLYAPNAITTDKSAIDSRILIALSRRTARDFNGGGGGAQTPVTRIN</sequence>
<evidence type="ECO:0000256" key="1">
    <source>
        <dbReference type="SAM" id="MobiDB-lite"/>
    </source>
</evidence>
<feature type="chain" id="PRO_5035319706" evidence="2">
    <location>
        <begin position="27"/>
        <end position="243"/>
    </location>
</feature>
<feature type="compositionally biased region" description="Basic and acidic residues" evidence="1">
    <location>
        <begin position="29"/>
        <end position="40"/>
    </location>
</feature>
<evidence type="ECO:0000256" key="2">
    <source>
        <dbReference type="SAM" id="SignalP"/>
    </source>
</evidence>
<protein>
    <submittedName>
        <fullName evidence="3">Uncharacterized protein</fullName>
    </submittedName>
</protein>